<dbReference type="Pfam" id="PF01656">
    <property type="entry name" value="CbiA"/>
    <property type="match status" value="1"/>
</dbReference>
<dbReference type="Gene3D" id="3.40.50.880">
    <property type="match status" value="1"/>
</dbReference>
<evidence type="ECO:0000259" key="11">
    <source>
        <dbReference type="Pfam" id="PF07685"/>
    </source>
</evidence>
<evidence type="ECO:0000313" key="12">
    <source>
        <dbReference type="EMBL" id="AVO47889.1"/>
    </source>
</evidence>
<evidence type="ECO:0000313" key="13">
    <source>
        <dbReference type="Proteomes" id="UP000237925"/>
    </source>
</evidence>
<evidence type="ECO:0000259" key="10">
    <source>
        <dbReference type="Pfam" id="PF01656"/>
    </source>
</evidence>
<comment type="pathway">
    <text evidence="2">Cofactor biosynthesis; adenosylcobalamin biosynthesis.</text>
</comment>
<dbReference type="SUPFAM" id="SSF52540">
    <property type="entry name" value="P-loop containing nucleoside triphosphate hydrolases"/>
    <property type="match status" value="1"/>
</dbReference>
<gene>
    <name evidence="12" type="ORF">C6568_00405</name>
</gene>
<sequence length="455" mass="48429">MSSAVRCPALVVAAPASGQGKTTVVAALARLHARRGRRVRVFKCGPDHLDPHWHELASGAPVHPLDLWMTGEQDCRRRLHQAAAEADLILVEGVMGLFDGESSVAELARRLGLPVLAVIDASAMGGTFGALALGLRSYWPRLPWAGVLANRVAGQRHADMLQAGLRDAGDWLGALPPIHIDSGRRSSLLPERHLGLVAARELPDALARLDAAADALAQTPLGRMAPGDWQRWAVSFTAPPAGSPQPARLAGRRVAVAHDEAFCLVYEANLETLRALGARVQCFSPLRGETLPACDALWLPGGYPELHAEALTANTALREQLRAHIEAGRPIWAEGGGMLALLQSIILQDGRVMPLWGLLPGKATLHHRLQALGPRELPPASFSSAEGEAQAPLRGHTFHYSSVDSPAAVVAQALRPGSDPHGAEQVLRHGSIHASFFHPWFASAPQLAAWLLGGG</sequence>
<dbReference type="Pfam" id="PF07685">
    <property type="entry name" value="GATase_3"/>
    <property type="match status" value="1"/>
</dbReference>
<dbReference type="InterPro" id="IPR004484">
    <property type="entry name" value="CbiA/CobB_synth"/>
</dbReference>
<keyword evidence="6" id="KW-0547">Nucleotide-binding</keyword>
<organism evidence="12 13">
    <name type="scientific">Melaminivora suipulveris</name>
    <dbReference type="NCBI Taxonomy" id="2109913"/>
    <lineage>
        <taxon>Bacteria</taxon>
        <taxon>Pseudomonadati</taxon>
        <taxon>Pseudomonadota</taxon>
        <taxon>Betaproteobacteria</taxon>
        <taxon>Burkholderiales</taxon>
        <taxon>Comamonadaceae</taxon>
        <taxon>Melaminivora</taxon>
    </lineage>
</organism>
<reference evidence="12 13" key="1">
    <citation type="submission" date="2018-03" db="EMBL/GenBank/DDBJ databases">
        <title>Genome sequencing of Melaminivora sp.</title>
        <authorList>
            <person name="Kim S.-J."/>
            <person name="Heo J."/>
            <person name="Ahn J.-H."/>
            <person name="Kwon S.-W."/>
        </authorList>
    </citation>
    <scope>NUCLEOTIDE SEQUENCE [LARGE SCALE GENOMIC DNA]</scope>
    <source>
        <strain evidence="12 13">SC2-9</strain>
    </source>
</reference>
<dbReference type="InterPro" id="IPR002586">
    <property type="entry name" value="CobQ/CobB/MinD/ParA_Nub-bd_dom"/>
</dbReference>
<dbReference type="Proteomes" id="UP000237925">
    <property type="component" value="Chromosome"/>
</dbReference>
<evidence type="ECO:0000256" key="3">
    <source>
        <dbReference type="ARBA" id="ARBA00006205"/>
    </source>
</evidence>
<comment type="similarity">
    <text evidence="3">Belongs to the CobB/CobQ family. CobQ subfamily.</text>
</comment>
<dbReference type="Gene3D" id="3.40.50.300">
    <property type="entry name" value="P-loop containing nucleotide triphosphate hydrolases"/>
    <property type="match status" value="1"/>
</dbReference>
<feature type="domain" description="CobQ/CobB/MinD/ParA nucleotide binding" evidence="10">
    <location>
        <begin position="10"/>
        <end position="167"/>
    </location>
</feature>
<accession>A0A2R3Q801</accession>
<keyword evidence="9" id="KW-0315">Glutamine amidotransferase</keyword>
<evidence type="ECO:0000256" key="9">
    <source>
        <dbReference type="ARBA" id="ARBA00022962"/>
    </source>
</evidence>
<dbReference type="InterPro" id="IPR011698">
    <property type="entry name" value="GATase_3"/>
</dbReference>
<dbReference type="GO" id="GO:0009236">
    <property type="term" value="P:cobalamin biosynthetic process"/>
    <property type="evidence" value="ECO:0007669"/>
    <property type="project" value="UniProtKB-KW"/>
</dbReference>
<name>A0A2R3Q801_9BURK</name>
<evidence type="ECO:0000256" key="5">
    <source>
        <dbReference type="ARBA" id="ARBA00022598"/>
    </source>
</evidence>
<dbReference type="AlphaFoldDB" id="A0A2R3Q801"/>
<dbReference type="NCBIfam" id="NF002204">
    <property type="entry name" value="PRK01077.1"/>
    <property type="match status" value="1"/>
</dbReference>
<keyword evidence="5" id="KW-0436">Ligase</keyword>
<evidence type="ECO:0000256" key="1">
    <source>
        <dbReference type="ARBA" id="ARBA00001946"/>
    </source>
</evidence>
<evidence type="ECO:0000256" key="7">
    <source>
        <dbReference type="ARBA" id="ARBA00022840"/>
    </source>
</evidence>
<proteinExistence type="inferred from homology"/>
<keyword evidence="4" id="KW-0169">Cobalamin biosynthesis</keyword>
<dbReference type="EMBL" id="CP027667">
    <property type="protein sequence ID" value="AVO47889.1"/>
    <property type="molecule type" value="Genomic_DNA"/>
</dbReference>
<evidence type="ECO:0000256" key="2">
    <source>
        <dbReference type="ARBA" id="ARBA00004953"/>
    </source>
</evidence>
<dbReference type="OrthoDB" id="9764035at2"/>
<dbReference type="SUPFAM" id="SSF52317">
    <property type="entry name" value="Class I glutamine amidotransferase-like"/>
    <property type="match status" value="1"/>
</dbReference>
<evidence type="ECO:0000256" key="6">
    <source>
        <dbReference type="ARBA" id="ARBA00022741"/>
    </source>
</evidence>
<dbReference type="PROSITE" id="PS51274">
    <property type="entry name" value="GATASE_COBBQ"/>
    <property type="match status" value="1"/>
</dbReference>
<keyword evidence="8" id="KW-0460">Magnesium</keyword>
<comment type="cofactor">
    <cofactor evidence="1">
        <name>Mg(2+)</name>
        <dbReference type="ChEBI" id="CHEBI:18420"/>
    </cofactor>
</comment>
<evidence type="ECO:0000256" key="4">
    <source>
        <dbReference type="ARBA" id="ARBA00022573"/>
    </source>
</evidence>
<dbReference type="PANTHER" id="PTHR43873:SF1">
    <property type="entry name" value="COBYRINATE A,C-DIAMIDE SYNTHASE"/>
    <property type="match status" value="1"/>
</dbReference>
<dbReference type="GO" id="GO:0005524">
    <property type="term" value="F:ATP binding"/>
    <property type="evidence" value="ECO:0007669"/>
    <property type="project" value="UniProtKB-KW"/>
</dbReference>
<evidence type="ECO:0000256" key="8">
    <source>
        <dbReference type="ARBA" id="ARBA00022842"/>
    </source>
</evidence>
<dbReference type="InterPro" id="IPR027417">
    <property type="entry name" value="P-loop_NTPase"/>
</dbReference>
<dbReference type="InterPro" id="IPR029062">
    <property type="entry name" value="Class_I_gatase-like"/>
</dbReference>
<dbReference type="GO" id="GO:0042242">
    <property type="term" value="F:cobyrinic acid a,c-diamide synthase activity"/>
    <property type="evidence" value="ECO:0007669"/>
    <property type="project" value="InterPro"/>
</dbReference>
<keyword evidence="7" id="KW-0067">ATP-binding</keyword>
<feature type="domain" description="CobB/CobQ-like glutamine amidotransferase" evidence="11">
    <location>
        <begin position="253"/>
        <end position="443"/>
    </location>
</feature>
<keyword evidence="13" id="KW-1185">Reference proteome</keyword>
<dbReference type="RefSeq" id="WP_106682372.1">
    <property type="nucleotide sequence ID" value="NZ_CP027667.1"/>
</dbReference>
<dbReference type="KEGG" id="mela:C6568_00405"/>
<protein>
    <submittedName>
        <fullName evidence="12">Cobyrinate a,c-diamide synthase</fullName>
    </submittedName>
</protein>
<dbReference type="PANTHER" id="PTHR43873">
    <property type="entry name" value="COBYRINATE A,C-DIAMIDE SYNTHASE"/>
    <property type="match status" value="1"/>
</dbReference>